<sequence>MAESTTYTGGEMQQLTGQVGVLDIDDSGSGNRQSEAPEAVLQRCNNKAAIITQQAANISQLLSDTRIFTEEDDLVVLLKTAVREAQIELRRMKAAEIQWHVARITSLQEASEPVSKMLEHFNNTIKEIIEDTLKREEVTATLWRCAERCFNEAVAPSGQLDCEPYLTSMRKERVIRTPHADIRELRRYTEEDKKQIRNDWLGFWAGCLSQCPGGPTLFLPSILSPVETERPPAHDPPRYLFRAYDSGSWGINDHDVIASVCHKKGYNSKNDIFSLEEQDAAKVIHDHLWRPKKSNYVDNLVSWSSSLMFVIQYANYRWCNISPRATEWDGVSICAVDTTKFPKGQFVRDKWLMGRFGNKKLRSFLDFRLNWSVYDNGEYLSQGALNIERRSCTMTLRRLHDARLPDLYRELDIEFVSQDSEAQGSWPDYVAGLRSAWRYACPTTNREVSAAKEIARRCFRSFDENDIVLLLLAFRERELRNTGKPLIDDTQRLMKLTDQLKKTNTARM</sequence>
<accession>A0A395RMP0</accession>
<dbReference type="STRING" id="694270.A0A395RMP0"/>
<dbReference type="Proteomes" id="UP000266234">
    <property type="component" value="Unassembled WGS sequence"/>
</dbReference>
<evidence type="ECO:0000313" key="3">
    <source>
        <dbReference type="Proteomes" id="UP000266234"/>
    </source>
</evidence>
<feature type="domain" description="DUF7587" evidence="1">
    <location>
        <begin position="236"/>
        <end position="385"/>
    </location>
</feature>
<evidence type="ECO:0000259" key="1">
    <source>
        <dbReference type="Pfam" id="PF24494"/>
    </source>
</evidence>
<reference evidence="2 3" key="1">
    <citation type="journal article" date="2018" name="PLoS Pathog.">
        <title>Evolution of structural diversity of trichothecenes, a family of toxins produced by plant pathogenic and entomopathogenic fungi.</title>
        <authorList>
            <person name="Proctor R.H."/>
            <person name="McCormick S.P."/>
            <person name="Kim H.S."/>
            <person name="Cardoza R.E."/>
            <person name="Stanley A.M."/>
            <person name="Lindo L."/>
            <person name="Kelly A."/>
            <person name="Brown D.W."/>
            <person name="Lee T."/>
            <person name="Vaughan M.M."/>
            <person name="Alexander N.J."/>
            <person name="Busman M."/>
            <person name="Gutierrez S."/>
        </authorList>
    </citation>
    <scope>NUCLEOTIDE SEQUENCE [LARGE SCALE GENOMIC DNA]</scope>
    <source>
        <strain evidence="2 3">NRRL 20695</strain>
    </source>
</reference>
<protein>
    <recommendedName>
        <fullName evidence="1">DUF7587 domain-containing protein</fullName>
    </recommendedName>
</protein>
<comment type="caution">
    <text evidence="2">The sequence shown here is derived from an EMBL/GenBank/DDBJ whole genome shotgun (WGS) entry which is preliminary data.</text>
</comment>
<organism evidence="2 3">
    <name type="scientific">Fusarium longipes</name>
    <dbReference type="NCBI Taxonomy" id="694270"/>
    <lineage>
        <taxon>Eukaryota</taxon>
        <taxon>Fungi</taxon>
        <taxon>Dikarya</taxon>
        <taxon>Ascomycota</taxon>
        <taxon>Pezizomycotina</taxon>
        <taxon>Sordariomycetes</taxon>
        <taxon>Hypocreomycetidae</taxon>
        <taxon>Hypocreales</taxon>
        <taxon>Nectriaceae</taxon>
        <taxon>Fusarium</taxon>
    </lineage>
</organism>
<dbReference type="OrthoDB" id="4152607at2759"/>
<dbReference type="EMBL" id="PXOG01000315">
    <property type="protein sequence ID" value="RGP61324.1"/>
    <property type="molecule type" value="Genomic_DNA"/>
</dbReference>
<dbReference type="InterPro" id="IPR056009">
    <property type="entry name" value="DUF7587"/>
</dbReference>
<name>A0A395RMP0_9HYPO</name>
<evidence type="ECO:0000313" key="2">
    <source>
        <dbReference type="EMBL" id="RGP61324.1"/>
    </source>
</evidence>
<dbReference type="AlphaFoldDB" id="A0A395RMP0"/>
<keyword evidence="3" id="KW-1185">Reference proteome</keyword>
<dbReference type="Pfam" id="PF24494">
    <property type="entry name" value="DUF7587"/>
    <property type="match status" value="1"/>
</dbReference>
<gene>
    <name evidence="2" type="ORF">FLONG3_10558</name>
</gene>
<proteinExistence type="predicted"/>